<gene>
    <name evidence="2" type="ORF">HMPREF0322_03488</name>
</gene>
<name>G9XR90_DESHA</name>
<organism evidence="2 3">
    <name type="scientific">Desulfitobacterium hafniense DP7</name>
    <dbReference type="NCBI Taxonomy" id="537010"/>
    <lineage>
        <taxon>Bacteria</taxon>
        <taxon>Bacillati</taxon>
        <taxon>Bacillota</taxon>
        <taxon>Clostridia</taxon>
        <taxon>Eubacteriales</taxon>
        <taxon>Desulfitobacteriaceae</taxon>
        <taxon>Desulfitobacterium</taxon>
    </lineage>
</organism>
<feature type="compositionally biased region" description="Basic and acidic residues" evidence="1">
    <location>
        <begin position="32"/>
        <end position="52"/>
    </location>
</feature>
<dbReference type="HOGENOM" id="CLU_214614_0_0_9"/>
<feature type="region of interest" description="Disordered" evidence="1">
    <location>
        <begin position="28"/>
        <end position="52"/>
    </location>
</feature>
<protein>
    <submittedName>
        <fullName evidence="2">Uncharacterized protein</fullName>
    </submittedName>
</protein>
<dbReference type="AlphaFoldDB" id="G9XR90"/>
<evidence type="ECO:0000256" key="1">
    <source>
        <dbReference type="SAM" id="MobiDB-lite"/>
    </source>
</evidence>
<feature type="non-terminal residue" evidence="2">
    <location>
        <position position="52"/>
    </location>
</feature>
<evidence type="ECO:0000313" key="3">
    <source>
        <dbReference type="Proteomes" id="UP000004416"/>
    </source>
</evidence>
<proteinExistence type="predicted"/>
<reference evidence="2 3" key="1">
    <citation type="submission" date="2011-08" db="EMBL/GenBank/DDBJ databases">
        <authorList>
            <person name="Weinstock G."/>
            <person name="Sodergren E."/>
            <person name="Clifton S."/>
            <person name="Fulton L."/>
            <person name="Fulton B."/>
            <person name="Courtney L."/>
            <person name="Fronick C."/>
            <person name="Harrison M."/>
            <person name="Strong C."/>
            <person name="Farmer C."/>
            <person name="Delahaunty K."/>
            <person name="Markovic C."/>
            <person name="Hall O."/>
            <person name="Minx P."/>
            <person name="Tomlinson C."/>
            <person name="Mitreva M."/>
            <person name="Hou S."/>
            <person name="Chen J."/>
            <person name="Wollam A."/>
            <person name="Pepin K.H."/>
            <person name="Johnson M."/>
            <person name="Bhonagiri V."/>
            <person name="Zhang X."/>
            <person name="Suruliraj S."/>
            <person name="Warren W."/>
            <person name="Chinwalla A."/>
            <person name="Mardis E.R."/>
            <person name="Wilson R.K."/>
        </authorList>
    </citation>
    <scope>NUCLEOTIDE SEQUENCE [LARGE SCALE GENOMIC DNA]</scope>
    <source>
        <strain evidence="2 3">DP7</strain>
    </source>
</reference>
<dbReference type="EMBL" id="AFZX01000092">
    <property type="protein sequence ID" value="EHL05728.1"/>
    <property type="molecule type" value="Genomic_DNA"/>
</dbReference>
<comment type="caution">
    <text evidence="2">The sequence shown here is derived from an EMBL/GenBank/DDBJ whole genome shotgun (WGS) entry which is preliminary data.</text>
</comment>
<sequence length="52" mass="5945">MPQAASAKLKKLLGSDDFPRISHIAPLKPKKQPKDFALRKRENLSERKQNFA</sequence>
<accession>G9XR90</accession>
<evidence type="ECO:0000313" key="2">
    <source>
        <dbReference type="EMBL" id="EHL05728.1"/>
    </source>
</evidence>
<dbReference type="Proteomes" id="UP000004416">
    <property type="component" value="Unassembled WGS sequence"/>
</dbReference>